<dbReference type="PANTHER" id="PTHR43046:SF14">
    <property type="entry name" value="MUTT_NUDIX FAMILY PROTEIN"/>
    <property type="match status" value="1"/>
</dbReference>
<sequence>MLNFTRDGHCFNFRSAAVIIEQGHVLIHQGINDDFWTLPGGRVEFLESAQETVTRELMEELGIVSDVLRPLWLVENFFVDGELKYHELGHYFLTRLKPDVPFDMSEDLVCIEHGGRLRFRWFKLSEIAKVNLYPTFLKQSLLDLPDTPEYFTWNELDK</sequence>
<dbReference type="GO" id="GO:0016787">
    <property type="term" value="F:hydrolase activity"/>
    <property type="evidence" value="ECO:0007669"/>
    <property type="project" value="UniProtKB-KW"/>
</dbReference>
<protein>
    <submittedName>
        <fullName evidence="5">NUDIX hydrolase</fullName>
    </submittedName>
</protein>
<evidence type="ECO:0000256" key="1">
    <source>
        <dbReference type="ARBA" id="ARBA00001946"/>
    </source>
</evidence>
<dbReference type="Pfam" id="PF00293">
    <property type="entry name" value="NUDIX"/>
    <property type="match status" value="1"/>
</dbReference>
<proteinExistence type="inferred from homology"/>
<dbReference type="PROSITE" id="PS51462">
    <property type="entry name" value="NUDIX"/>
    <property type="match status" value="1"/>
</dbReference>
<evidence type="ECO:0000259" key="4">
    <source>
        <dbReference type="PROSITE" id="PS51462"/>
    </source>
</evidence>
<organism evidence="5 6">
    <name type="scientific">Motilimonas cestriensis</name>
    <dbReference type="NCBI Taxonomy" id="2742685"/>
    <lineage>
        <taxon>Bacteria</taxon>
        <taxon>Pseudomonadati</taxon>
        <taxon>Pseudomonadota</taxon>
        <taxon>Gammaproteobacteria</taxon>
        <taxon>Alteromonadales</taxon>
        <taxon>Alteromonadales genera incertae sedis</taxon>
        <taxon>Motilimonas</taxon>
    </lineage>
</organism>
<dbReference type="InterPro" id="IPR000086">
    <property type="entry name" value="NUDIX_hydrolase_dom"/>
</dbReference>
<comment type="similarity">
    <text evidence="3">Belongs to the Nudix hydrolase family.</text>
</comment>
<evidence type="ECO:0000313" key="6">
    <source>
        <dbReference type="Proteomes" id="UP001201273"/>
    </source>
</evidence>
<gene>
    <name evidence="5" type="ORF">K6Y31_06100</name>
</gene>
<keyword evidence="6" id="KW-1185">Reference proteome</keyword>
<dbReference type="Proteomes" id="UP001201273">
    <property type="component" value="Unassembled WGS sequence"/>
</dbReference>
<comment type="caution">
    <text evidence="5">The sequence shown here is derived from an EMBL/GenBank/DDBJ whole genome shotgun (WGS) entry which is preliminary data.</text>
</comment>
<dbReference type="CDD" id="cd04688">
    <property type="entry name" value="NUDIX_Hydrolase"/>
    <property type="match status" value="1"/>
</dbReference>
<dbReference type="InterPro" id="IPR015797">
    <property type="entry name" value="NUDIX_hydrolase-like_dom_sf"/>
</dbReference>
<comment type="cofactor">
    <cofactor evidence="1">
        <name>Mg(2+)</name>
        <dbReference type="ChEBI" id="CHEBI:18420"/>
    </cofactor>
</comment>
<dbReference type="RefSeq" id="WP_233051924.1">
    <property type="nucleotide sequence ID" value="NZ_JAIMJA010000005.1"/>
</dbReference>
<evidence type="ECO:0000313" key="5">
    <source>
        <dbReference type="EMBL" id="MCE2594382.1"/>
    </source>
</evidence>
<dbReference type="Gene3D" id="3.90.79.10">
    <property type="entry name" value="Nucleoside Triphosphate Pyrophosphohydrolase"/>
    <property type="match status" value="1"/>
</dbReference>
<name>A0ABS8W5X3_9GAMM</name>
<dbReference type="PRINTS" id="PR00502">
    <property type="entry name" value="NUDIXFAMILY"/>
</dbReference>
<dbReference type="InterPro" id="IPR020476">
    <property type="entry name" value="Nudix_hydrolase"/>
</dbReference>
<accession>A0ABS8W5X3</accession>
<dbReference type="InterPro" id="IPR020084">
    <property type="entry name" value="NUDIX_hydrolase_CS"/>
</dbReference>
<dbReference type="SUPFAM" id="SSF55811">
    <property type="entry name" value="Nudix"/>
    <property type="match status" value="1"/>
</dbReference>
<dbReference type="EMBL" id="JAIMJA010000005">
    <property type="protein sequence ID" value="MCE2594382.1"/>
    <property type="molecule type" value="Genomic_DNA"/>
</dbReference>
<feature type="domain" description="Nudix hydrolase" evidence="4">
    <location>
        <begin position="3"/>
        <end position="146"/>
    </location>
</feature>
<keyword evidence="2 3" id="KW-0378">Hydrolase</keyword>
<dbReference type="PANTHER" id="PTHR43046">
    <property type="entry name" value="GDP-MANNOSE MANNOSYL HYDROLASE"/>
    <property type="match status" value="1"/>
</dbReference>
<evidence type="ECO:0000256" key="2">
    <source>
        <dbReference type="ARBA" id="ARBA00022801"/>
    </source>
</evidence>
<dbReference type="PROSITE" id="PS00893">
    <property type="entry name" value="NUDIX_BOX"/>
    <property type="match status" value="1"/>
</dbReference>
<evidence type="ECO:0000256" key="3">
    <source>
        <dbReference type="RuleBase" id="RU003476"/>
    </source>
</evidence>
<reference evidence="5 6" key="1">
    <citation type="journal article" date="2022" name="Environ. Microbiol. Rep.">
        <title>Eco-phylogenetic analyses reveal divergent evolution of vitamin B12 metabolism in the marine bacterial family 'Psychromonadaceae'.</title>
        <authorList>
            <person name="Jin X."/>
            <person name="Yang Y."/>
            <person name="Cao H."/>
            <person name="Gao B."/>
            <person name="Zhao Z."/>
        </authorList>
    </citation>
    <scope>NUCLEOTIDE SEQUENCE [LARGE SCALE GENOMIC DNA]</scope>
    <source>
        <strain evidence="5 6">MKS20</strain>
    </source>
</reference>